<keyword evidence="2" id="KW-1185">Reference proteome</keyword>
<proteinExistence type="predicted"/>
<protein>
    <submittedName>
        <fullName evidence="1">Uncharacterized protein</fullName>
    </submittedName>
</protein>
<evidence type="ECO:0000313" key="1">
    <source>
        <dbReference type="EMBL" id="KGE85482.1"/>
    </source>
</evidence>
<dbReference type="EMBL" id="JPOS01000090">
    <property type="protein sequence ID" value="KGE85482.1"/>
    <property type="molecule type" value="Genomic_DNA"/>
</dbReference>
<gene>
    <name evidence="1" type="ORF">IX84_28800</name>
</gene>
<dbReference type="Proteomes" id="UP000029736">
    <property type="component" value="Unassembled WGS sequence"/>
</dbReference>
<accession>A0A098S2S0</accession>
<dbReference type="STRING" id="1524460.IX84_28800"/>
<reference evidence="1 2" key="1">
    <citation type="journal article" date="2014" name="Int. J. Syst. Evol. Microbiol.">
        <title>Phaeodactylibacter xiamenensis gen. nov., sp. nov., a member of the family Saprospiraceae isolated from the marine alga Phaeodactylum tricornutum.</title>
        <authorList>
            <person name="Chen Z.Jr."/>
            <person name="Lei X."/>
            <person name="Lai Q."/>
            <person name="Li Y."/>
            <person name="Zhang B."/>
            <person name="Zhang J."/>
            <person name="Zhang H."/>
            <person name="Yang L."/>
            <person name="Zheng W."/>
            <person name="Tian Y."/>
            <person name="Yu Z."/>
            <person name="Xu H.Jr."/>
            <person name="Zheng T."/>
        </authorList>
    </citation>
    <scope>NUCLEOTIDE SEQUENCE [LARGE SCALE GENOMIC DNA]</scope>
    <source>
        <strain evidence="1 2">KD52</strain>
    </source>
</reference>
<name>A0A098S2S0_9BACT</name>
<comment type="caution">
    <text evidence="1">The sequence shown here is derived from an EMBL/GenBank/DDBJ whole genome shotgun (WGS) entry which is preliminary data.</text>
</comment>
<evidence type="ECO:0000313" key="2">
    <source>
        <dbReference type="Proteomes" id="UP000029736"/>
    </source>
</evidence>
<dbReference type="AlphaFoldDB" id="A0A098S2S0"/>
<sequence length="65" mass="7546">MYTERKASQKAIQQLQLALPYFSQQDMLQDEAAALLNLAKAHYHFRPFYRDEAIWFTSAGQLPSP</sequence>
<organism evidence="1 2">
    <name type="scientific">Phaeodactylibacter xiamenensis</name>
    <dbReference type="NCBI Taxonomy" id="1524460"/>
    <lineage>
        <taxon>Bacteria</taxon>
        <taxon>Pseudomonadati</taxon>
        <taxon>Bacteroidota</taxon>
        <taxon>Saprospiria</taxon>
        <taxon>Saprospirales</taxon>
        <taxon>Haliscomenobacteraceae</taxon>
        <taxon>Phaeodactylibacter</taxon>
    </lineage>
</organism>